<feature type="compositionally biased region" description="Basic and acidic residues" evidence="1">
    <location>
        <begin position="136"/>
        <end position="146"/>
    </location>
</feature>
<dbReference type="InterPro" id="IPR028260">
    <property type="entry name" value="FAM177"/>
</dbReference>
<protein>
    <submittedName>
        <fullName evidence="2">Protein FAM177A1-like</fullName>
    </submittedName>
</protein>
<sequence>MANMTSEEPASFQNVPIDTAILCPESLEHFKIDKHGKVKVPRRLIHCSDGILEEYSTDEEEEEPPPPPVDVSKLTWPSYLWYQTLQTAFGGLAVCDYLGEKLAYIFGITSPKYQYAIDEIQRMEDEEQEDADLEAEERSAEDEFVRKVTGATTATVDDVTVKDPKSNIQ</sequence>
<name>A0A6F9DBT8_9ASCI</name>
<dbReference type="Pfam" id="PF14774">
    <property type="entry name" value="FAM177"/>
    <property type="match status" value="1"/>
</dbReference>
<evidence type="ECO:0000256" key="1">
    <source>
        <dbReference type="SAM" id="MobiDB-lite"/>
    </source>
</evidence>
<gene>
    <name evidence="2" type="primary">Fam177a1</name>
</gene>
<feature type="region of interest" description="Disordered" evidence="1">
    <location>
        <begin position="124"/>
        <end position="149"/>
    </location>
</feature>
<organism evidence="2">
    <name type="scientific">Phallusia mammillata</name>
    <dbReference type="NCBI Taxonomy" id="59560"/>
    <lineage>
        <taxon>Eukaryota</taxon>
        <taxon>Metazoa</taxon>
        <taxon>Chordata</taxon>
        <taxon>Tunicata</taxon>
        <taxon>Ascidiacea</taxon>
        <taxon>Phlebobranchia</taxon>
        <taxon>Ascidiidae</taxon>
        <taxon>Phallusia</taxon>
    </lineage>
</organism>
<proteinExistence type="evidence at transcript level"/>
<evidence type="ECO:0000313" key="2">
    <source>
        <dbReference type="EMBL" id="CAB3244370.1"/>
    </source>
</evidence>
<dbReference type="PANTHER" id="PTHR31206:SF1">
    <property type="entry name" value="LP10445P"/>
    <property type="match status" value="1"/>
</dbReference>
<reference evidence="2" key="1">
    <citation type="submission" date="2020-04" db="EMBL/GenBank/DDBJ databases">
        <authorList>
            <person name="Neveu A P."/>
        </authorList>
    </citation>
    <scope>NUCLEOTIDE SEQUENCE</scope>
    <source>
        <tissue evidence="2">Whole embryo</tissue>
    </source>
</reference>
<feature type="compositionally biased region" description="Acidic residues" evidence="1">
    <location>
        <begin position="124"/>
        <end position="135"/>
    </location>
</feature>
<dbReference type="EMBL" id="LR785025">
    <property type="protein sequence ID" value="CAB3244370.1"/>
    <property type="molecule type" value="mRNA"/>
</dbReference>
<dbReference type="PANTHER" id="PTHR31206">
    <property type="entry name" value="LP10445P"/>
    <property type="match status" value="1"/>
</dbReference>
<accession>A0A6F9DBT8</accession>
<dbReference type="AlphaFoldDB" id="A0A6F9DBT8"/>